<protein>
    <submittedName>
        <fullName evidence="2">DNA-binding domain-containing protein</fullName>
    </submittedName>
</protein>
<dbReference type="Proteomes" id="UP001350748">
    <property type="component" value="Unassembled WGS sequence"/>
</dbReference>
<evidence type="ECO:0000313" key="2">
    <source>
        <dbReference type="EMBL" id="MEF3365000.1"/>
    </source>
</evidence>
<reference evidence="2 3" key="1">
    <citation type="submission" date="2024-02" db="EMBL/GenBank/DDBJ databases">
        <authorList>
            <person name="Grouzdev D."/>
        </authorList>
    </citation>
    <scope>NUCLEOTIDE SEQUENCE [LARGE SCALE GENOMIC DNA]</scope>
    <source>
        <strain evidence="2 3">9N</strain>
    </source>
</reference>
<keyword evidence="3" id="KW-1185">Reference proteome</keyword>
<evidence type="ECO:0000313" key="3">
    <source>
        <dbReference type="Proteomes" id="UP001350748"/>
    </source>
</evidence>
<feature type="domain" description="Putative DNA-binding" evidence="1">
    <location>
        <begin position="8"/>
        <end position="87"/>
    </location>
</feature>
<sequence>MHTDLASFQREFAAAILSGAESEFDRWPGFAVYRNNSTIAAIEALAGAYPTVHKILGEFGFRKMASNFFQTSPPESAVLAEYGARVVELPDLRVLSARFPYLADIARIDRMLIEAHLAHDPIAVAGLDAAQIVSAEWAQIAAVFHPATRFRWFATPASLVWLSLRQNAIENLAPPPRGASGILFTRPFGAVGAIGIDRVEYLLLEGFAQGQSVADAAIHAANVQPQADIGAAFKRLLDSGAIHYFEKREMR</sequence>
<dbReference type="GO" id="GO:0003677">
    <property type="term" value="F:DNA binding"/>
    <property type="evidence" value="ECO:0007669"/>
    <property type="project" value="UniProtKB-KW"/>
</dbReference>
<evidence type="ECO:0000259" key="1">
    <source>
        <dbReference type="Pfam" id="PF09836"/>
    </source>
</evidence>
<name>A0ABU7XCR5_9HYPH</name>
<gene>
    <name evidence="2" type="ORF">V3H18_00475</name>
</gene>
<dbReference type="InterPro" id="IPR018640">
    <property type="entry name" value="DUF2063"/>
</dbReference>
<accession>A0ABU7XCR5</accession>
<dbReference type="Pfam" id="PF09836">
    <property type="entry name" value="DUF2063"/>
    <property type="match status" value="1"/>
</dbReference>
<comment type="caution">
    <text evidence="2">The sequence shown here is derived from an EMBL/GenBank/DDBJ whole genome shotgun (WGS) entry which is preliminary data.</text>
</comment>
<proteinExistence type="predicted"/>
<keyword evidence="2" id="KW-0238">DNA-binding</keyword>
<dbReference type="EMBL" id="JAZHYN010000001">
    <property type="protein sequence ID" value="MEF3365000.1"/>
    <property type="molecule type" value="Genomic_DNA"/>
</dbReference>
<dbReference type="RefSeq" id="WP_332079894.1">
    <property type="nucleotide sequence ID" value="NZ_JAZHYN010000001.1"/>
</dbReference>
<organism evidence="2 3">
    <name type="scientific">Methylocystis borbori</name>
    <dbReference type="NCBI Taxonomy" id="3118750"/>
    <lineage>
        <taxon>Bacteria</taxon>
        <taxon>Pseudomonadati</taxon>
        <taxon>Pseudomonadota</taxon>
        <taxon>Alphaproteobacteria</taxon>
        <taxon>Hyphomicrobiales</taxon>
        <taxon>Methylocystaceae</taxon>
        <taxon>Methylocystis</taxon>
    </lineage>
</organism>